<dbReference type="EMBL" id="JARBHB010000004">
    <property type="protein sequence ID" value="KAJ8885300.1"/>
    <property type="molecule type" value="Genomic_DNA"/>
</dbReference>
<sequence>MPDDMQEQIVAACRGITPETPQAARYSLHVRLQMANGGGTTCCQHLYIGNYDMHKLTCHCGDACMWDNGNPSDGQVVQSAAGSTPVNQFAFMSYNLLCMQRLMHENITISSLAENENTVKENTQRLPQGQSVVPLFQPLLQPCMAAG</sequence>
<comment type="caution">
    <text evidence="1">The sequence shown here is derived from an EMBL/GenBank/DDBJ whole genome shotgun (WGS) entry which is preliminary data.</text>
</comment>
<evidence type="ECO:0000313" key="1">
    <source>
        <dbReference type="EMBL" id="KAJ8885300.1"/>
    </source>
</evidence>
<organism evidence="1 2">
    <name type="scientific">Dryococelus australis</name>
    <dbReference type="NCBI Taxonomy" id="614101"/>
    <lineage>
        <taxon>Eukaryota</taxon>
        <taxon>Metazoa</taxon>
        <taxon>Ecdysozoa</taxon>
        <taxon>Arthropoda</taxon>
        <taxon>Hexapoda</taxon>
        <taxon>Insecta</taxon>
        <taxon>Pterygota</taxon>
        <taxon>Neoptera</taxon>
        <taxon>Polyneoptera</taxon>
        <taxon>Phasmatodea</taxon>
        <taxon>Verophasmatodea</taxon>
        <taxon>Anareolatae</taxon>
        <taxon>Phasmatidae</taxon>
        <taxon>Eurycanthinae</taxon>
        <taxon>Dryococelus</taxon>
    </lineage>
</organism>
<reference evidence="1 2" key="1">
    <citation type="submission" date="2023-02" db="EMBL/GenBank/DDBJ databases">
        <title>LHISI_Scaffold_Assembly.</title>
        <authorList>
            <person name="Stuart O.P."/>
            <person name="Cleave R."/>
            <person name="Magrath M.J.L."/>
            <person name="Mikheyev A.S."/>
        </authorList>
    </citation>
    <scope>NUCLEOTIDE SEQUENCE [LARGE SCALE GENOMIC DNA]</scope>
    <source>
        <strain evidence="1">Daus_M_001</strain>
        <tissue evidence="1">Leg muscle</tissue>
    </source>
</reference>
<accession>A0ABQ9HLQ5</accession>
<proteinExistence type="predicted"/>
<keyword evidence="2" id="KW-1185">Reference proteome</keyword>
<evidence type="ECO:0000313" key="2">
    <source>
        <dbReference type="Proteomes" id="UP001159363"/>
    </source>
</evidence>
<gene>
    <name evidence="1" type="ORF">PR048_011497</name>
</gene>
<dbReference type="Proteomes" id="UP001159363">
    <property type="component" value="Chromosome X"/>
</dbReference>
<name>A0ABQ9HLQ5_9NEOP</name>
<protein>
    <submittedName>
        <fullName evidence="1">Uncharacterized protein</fullName>
    </submittedName>
</protein>